<dbReference type="Pfam" id="PF02518">
    <property type="entry name" value="HATPase_c"/>
    <property type="match status" value="1"/>
</dbReference>
<dbReference type="InterPro" id="IPR004358">
    <property type="entry name" value="Sig_transdc_His_kin-like_C"/>
</dbReference>
<dbReference type="OrthoDB" id="9810730at2"/>
<dbReference type="PROSITE" id="PS50109">
    <property type="entry name" value="HIS_KIN"/>
    <property type="match status" value="1"/>
</dbReference>
<organism evidence="16 17">
    <name type="scientific">Neomesorhizobium albiziae</name>
    <dbReference type="NCBI Taxonomy" id="335020"/>
    <lineage>
        <taxon>Bacteria</taxon>
        <taxon>Pseudomonadati</taxon>
        <taxon>Pseudomonadota</taxon>
        <taxon>Alphaproteobacteria</taxon>
        <taxon>Hyphomicrobiales</taxon>
        <taxon>Phyllobacteriaceae</taxon>
        <taxon>Neomesorhizobium</taxon>
    </lineage>
</organism>
<gene>
    <name evidence="16" type="ORF">SAMN04488498_11315</name>
</gene>
<evidence type="ECO:0000256" key="4">
    <source>
        <dbReference type="ARBA" id="ARBA00022553"/>
    </source>
</evidence>
<dbReference type="CDD" id="cd00082">
    <property type="entry name" value="HisKA"/>
    <property type="match status" value="1"/>
</dbReference>
<evidence type="ECO:0000256" key="8">
    <source>
        <dbReference type="ARBA" id="ARBA00022840"/>
    </source>
</evidence>
<dbReference type="AlphaFoldDB" id="A0A1I4CFG3"/>
<dbReference type="InterPro" id="IPR011006">
    <property type="entry name" value="CheY-like_superfamily"/>
</dbReference>
<dbReference type="SMART" id="SM00448">
    <property type="entry name" value="REC"/>
    <property type="match status" value="1"/>
</dbReference>
<evidence type="ECO:0000256" key="1">
    <source>
        <dbReference type="ARBA" id="ARBA00000085"/>
    </source>
</evidence>
<sequence length="629" mass="68805">MGLLRRLEAALDWFTPDALKVDPHVKKRVRMFLISHLFGPFLGFPIPLFLFLNDQNPWPHVHILALSIFAFWVFPFAVRPLARHYTWLAITSVLNLSFAILWGSYHYGGASSPFLMWLLVVPLLAFFYLGSSLLTRAVIFTQTAVGLGAFYLAFLQENSFPSHIPIHEMVGVGIISAFCATTYVFFMASYYTRVVDSQSELLREIDRHRETMLMLTEAKDEAERANGAKSDFLAKMSHELRTPLNAVLGYSEIMLEDAELDGRGEQIADLQKISAAGKHLLAMVNDILDISKIEAGRMDLHQEVVDLDKFIDEVEFTGRPLAAKNTNIFSVHRGESLGAVHVDATKLRQAVLNLLSNAAKFTNNGHITLSVDQVDVDGKPWLRIGVEDSGLGISQEQQANLFTNFSQASPAIAAKFGGTGLGLSLSQNLCRLMGGLITVDSELGRGSCFTIHVPVTTAALPNNEDRQSMIAANAEAKERKSGFAGLSGASTQHGVQGKILIVDDDREFLQLAERLLVKEGYSPIATDAPEAALQLARTVRPSAILLDILMPGIDGWQVLRSLRADPATAAIPIVITSILEDRKAAIDNGADGFVAKPLDGRKLTGVLASAKLHRQQQTSKGVSNLPQAV</sequence>
<dbReference type="SUPFAM" id="SSF52172">
    <property type="entry name" value="CheY-like"/>
    <property type="match status" value="1"/>
</dbReference>
<dbReference type="InterPro" id="IPR003661">
    <property type="entry name" value="HisK_dim/P_dom"/>
</dbReference>
<feature type="transmembrane region" description="Helical" evidence="13">
    <location>
        <begin position="85"/>
        <end position="105"/>
    </location>
</feature>
<dbReference type="GO" id="GO:0000155">
    <property type="term" value="F:phosphorelay sensor kinase activity"/>
    <property type="evidence" value="ECO:0007669"/>
    <property type="project" value="InterPro"/>
</dbReference>
<reference evidence="16 17" key="1">
    <citation type="submission" date="2016-10" db="EMBL/GenBank/DDBJ databases">
        <authorList>
            <person name="Varghese N."/>
            <person name="Submissions S."/>
        </authorList>
    </citation>
    <scope>NUCLEOTIDE SEQUENCE [LARGE SCALE GENOMIC DNA]</scope>
    <source>
        <strain evidence="16 17">DSM 21822</strain>
    </source>
</reference>
<feature type="transmembrane region" description="Helical" evidence="13">
    <location>
        <begin position="58"/>
        <end position="78"/>
    </location>
</feature>
<accession>A0A1I4CFG3</accession>
<dbReference type="SUPFAM" id="SSF55874">
    <property type="entry name" value="ATPase domain of HSP90 chaperone/DNA topoisomerase II/histidine kinase"/>
    <property type="match status" value="1"/>
</dbReference>
<keyword evidence="17" id="KW-1185">Reference proteome</keyword>
<dbReference type="InterPro" id="IPR001789">
    <property type="entry name" value="Sig_transdc_resp-reg_receiver"/>
</dbReference>
<dbReference type="Pfam" id="PF00512">
    <property type="entry name" value="HisKA"/>
    <property type="match status" value="1"/>
</dbReference>
<dbReference type="RefSeq" id="WP_149761967.1">
    <property type="nucleotide sequence ID" value="NZ_FOSL01000013.1"/>
</dbReference>
<evidence type="ECO:0000259" key="14">
    <source>
        <dbReference type="PROSITE" id="PS50109"/>
    </source>
</evidence>
<dbReference type="Proteomes" id="UP000323300">
    <property type="component" value="Unassembled WGS sequence"/>
</dbReference>
<keyword evidence="10 13" id="KW-0472">Membrane</keyword>
<dbReference type="EC" id="2.7.13.3" evidence="3"/>
<name>A0A1I4CFG3_9HYPH</name>
<keyword evidence="9" id="KW-0902">Two-component regulatory system</keyword>
<keyword evidence="8" id="KW-0067">ATP-binding</keyword>
<dbReference type="FunFam" id="3.30.565.10:FF:000010">
    <property type="entry name" value="Sensor histidine kinase RcsC"/>
    <property type="match status" value="1"/>
</dbReference>
<dbReference type="CDD" id="cd16922">
    <property type="entry name" value="HATPase_EvgS-ArcB-TorS-like"/>
    <property type="match status" value="1"/>
</dbReference>
<dbReference type="InterPro" id="IPR003594">
    <property type="entry name" value="HATPase_dom"/>
</dbReference>
<dbReference type="GO" id="GO:0009927">
    <property type="term" value="F:histidine phosphotransfer kinase activity"/>
    <property type="evidence" value="ECO:0007669"/>
    <property type="project" value="TreeGrafter"/>
</dbReference>
<keyword evidence="4 12" id="KW-0597">Phosphoprotein</keyword>
<keyword evidence="13" id="KW-0812">Transmembrane</keyword>
<dbReference type="EMBL" id="FOSL01000013">
    <property type="protein sequence ID" value="SFK79924.1"/>
    <property type="molecule type" value="Genomic_DNA"/>
</dbReference>
<proteinExistence type="predicted"/>
<feature type="transmembrane region" description="Helical" evidence="13">
    <location>
        <begin position="137"/>
        <end position="154"/>
    </location>
</feature>
<evidence type="ECO:0000256" key="11">
    <source>
        <dbReference type="ARBA" id="ARBA00023306"/>
    </source>
</evidence>
<keyword evidence="7 16" id="KW-0418">Kinase</keyword>
<dbReference type="InterPro" id="IPR005467">
    <property type="entry name" value="His_kinase_dom"/>
</dbReference>
<feature type="domain" description="Histidine kinase" evidence="14">
    <location>
        <begin position="235"/>
        <end position="457"/>
    </location>
</feature>
<dbReference type="PROSITE" id="PS50110">
    <property type="entry name" value="RESPONSE_REGULATORY"/>
    <property type="match status" value="1"/>
</dbReference>
<dbReference type="InterPro" id="IPR036890">
    <property type="entry name" value="HATPase_C_sf"/>
</dbReference>
<evidence type="ECO:0000256" key="13">
    <source>
        <dbReference type="SAM" id="Phobius"/>
    </source>
</evidence>
<feature type="domain" description="Response regulatory" evidence="15">
    <location>
        <begin position="498"/>
        <end position="611"/>
    </location>
</feature>
<evidence type="ECO:0000259" key="15">
    <source>
        <dbReference type="PROSITE" id="PS50110"/>
    </source>
</evidence>
<evidence type="ECO:0000256" key="7">
    <source>
        <dbReference type="ARBA" id="ARBA00022777"/>
    </source>
</evidence>
<keyword evidence="6" id="KW-0547">Nucleotide-binding</keyword>
<dbReference type="Gene3D" id="1.10.287.130">
    <property type="match status" value="1"/>
</dbReference>
<feature type="transmembrane region" description="Helical" evidence="13">
    <location>
        <begin position="166"/>
        <end position="186"/>
    </location>
</feature>
<evidence type="ECO:0000256" key="12">
    <source>
        <dbReference type="PROSITE-ProRule" id="PRU00169"/>
    </source>
</evidence>
<evidence type="ECO:0000313" key="17">
    <source>
        <dbReference type="Proteomes" id="UP000323300"/>
    </source>
</evidence>
<evidence type="ECO:0000313" key="16">
    <source>
        <dbReference type="EMBL" id="SFK79924.1"/>
    </source>
</evidence>
<dbReference type="SMART" id="SM00387">
    <property type="entry name" value="HATPase_c"/>
    <property type="match status" value="1"/>
</dbReference>
<evidence type="ECO:0000256" key="3">
    <source>
        <dbReference type="ARBA" id="ARBA00012438"/>
    </source>
</evidence>
<dbReference type="Pfam" id="PF00072">
    <property type="entry name" value="Response_reg"/>
    <property type="match status" value="1"/>
</dbReference>
<dbReference type="PANTHER" id="PTHR43047:SF63">
    <property type="entry name" value="HISTIDINE KINASE"/>
    <property type="match status" value="1"/>
</dbReference>
<dbReference type="InterPro" id="IPR036097">
    <property type="entry name" value="HisK_dim/P_sf"/>
</dbReference>
<dbReference type="GO" id="GO:0005886">
    <property type="term" value="C:plasma membrane"/>
    <property type="evidence" value="ECO:0007669"/>
    <property type="project" value="TreeGrafter"/>
</dbReference>
<keyword evidence="5" id="KW-0808">Transferase</keyword>
<evidence type="ECO:0000256" key="9">
    <source>
        <dbReference type="ARBA" id="ARBA00023012"/>
    </source>
</evidence>
<feature type="transmembrane region" description="Helical" evidence="13">
    <location>
        <begin position="32"/>
        <end position="52"/>
    </location>
</feature>
<keyword evidence="13" id="KW-1133">Transmembrane helix</keyword>
<evidence type="ECO:0000256" key="10">
    <source>
        <dbReference type="ARBA" id="ARBA00023136"/>
    </source>
</evidence>
<dbReference type="Gene3D" id="3.30.565.10">
    <property type="entry name" value="Histidine kinase-like ATPase, C-terminal domain"/>
    <property type="match status" value="1"/>
</dbReference>
<dbReference type="Gene3D" id="3.40.50.2300">
    <property type="match status" value="1"/>
</dbReference>
<dbReference type="FunFam" id="1.10.287.130:FF:000038">
    <property type="entry name" value="Sensory transduction histidine kinase"/>
    <property type="match status" value="1"/>
</dbReference>
<evidence type="ECO:0000256" key="5">
    <source>
        <dbReference type="ARBA" id="ARBA00022679"/>
    </source>
</evidence>
<dbReference type="SMART" id="SM00388">
    <property type="entry name" value="HisKA"/>
    <property type="match status" value="1"/>
</dbReference>
<dbReference type="PANTHER" id="PTHR43047">
    <property type="entry name" value="TWO-COMPONENT HISTIDINE PROTEIN KINASE"/>
    <property type="match status" value="1"/>
</dbReference>
<comment type="catalytic activity">
    <reaction evidence="1">
        <text>ATP + protein L-histidine = ADP + protein N-phospho-L-histidine.</text>
        <dbReference type="EC" id="2.7.13.3"/>
    </reaction>
</comment>
<feature type="modified residue" description="4-aspartylphosphate" evidence="12">
    <location>
        <position position="547"/>
    </location>
</feature>
<protein>
    <recommendedName>
        <fullName evidence="3">histidine kinase</fullName>
        <ecNumber evidence="3">2.7.13.3</ecNumber>
    </recommendedName>
</protein>
<dbReference type="PRINTS" id="PR00344">
    <property type="entry name" value="BCTRLSENSOR"/>
</dbReference>
<feature type="transmembrane region" description="Helical" evidence="13">
    <location>
        <begin position="111"/>
        <end position="130"/>
    </location>
</feature>
<dbReference type="GO" id="GO:0005524">
    <property type="term" value="F:ATP binding"/>
    <property type="evidence" value="ECO:0007669"/>
    <property type="project" value="UniProtKB-KW"/>
</dbReference>
<keyword evidence="11" id="KW-0131">Cell cycle</keyword>
<evidence type="ECO:0000256" key="6">
    <source>
        <dbReference type="ARBA" id="ARBA00022741"/>
    </source>
</evidence>
<comment type="subcellular location">
    <subcellularLocation>
        <location evidence="2">Membrane</location>
    </subcellularLocation>
</comment>
<dbReference type="SUPFAM" id="SSF47384">
    <property type="entry name" value="Homodimeric domain of signal transducing histidine kinase"/>
    <property type="match status" value="1"/>
</dbReference>
<evidence type="ECO:0000256" key="2">
    <source>
        <dbReference type="ARBA" id="ARBA00004370"/>
    </source>
</evidence>